<gene>
    <name evidence="1" type="ORF">CF394_10965</name>
</gene>
<dbReference type="Pfam" id="PF14183">
    <property type="entry name" value="YwpF"/>
    <property type="match status" value="1"/>
</dbReference>
<reference evidence="1 2" key="1">
    <citation type="submission" date="2017-07" db="EMBL/GenBank/DDBJ databases">
        <title>Tetzosporium hominis gen.nov. sp.nov.</title>
        <authorList>
            <person name="Tetz G."/>
            <person name="Tetz V."/>
        </authorList>
    </citation>
    <scope>NUCLEOTIDE SEQUENCE [LARGE SCALE GENOMIC DNA]</scope>
    <source>
        <strain evidence="1 2">VT-49</strain>
    </source>
</reference>
<sequence>MKTFKVIEASILSEHESKLIPLEDGIIINQENEARSWAIELFTTKELKEYFDDLVASQELVEARVVISYPENEPAPFEMMAYSVKAVGDSISVLLRGTLKRARRKYAEGLLAELIEDGFEGDDLLVRFEKAMKERPTLKKSEGEE</sequence>
<dbReference type="AlphaFoldDB" id="A0A264W2C7"/>
<organism evidence="1 2">
    <name type="scientific">Tetzosporium hominis</name>
    <dbReference type="NCBI Taxonomy" id="2020506"/>
    <lineage>
        <taxon>Bacteria</taxon>
        <taxon>Bacillati</taxon>
        <taxon>Bacillota</taxon>
        <taxon>Bacilli</taxon>
        <taxon>Bacillales</taxon>
        <taxon>Caryophanaceae</taxon>
        <taxon>Tetzosporium</taxon>
    </lineage>
</organism>
<evidence type="ECO:0008006" key="3">
    <source>
        <dbReference type="Google" id="ProtNLM"/>
    </source>
</evidence>
<keyword evidence="2" id="KW-1185">Reference proteome</keyword>
<proteinExistence type="predicted"/>
<accession>A0A264W2C7</accession>
<dbReference type="EMBL" id="NOKQ01000220">
    <property type="protein sequence ID" value="OZS77723.1"/>
    <property type="molecule type" value="Genomic_DNA"/>
</dbReference>
<protein>
    <recommendedName>
        <fullName evidence="3">YwpF protein</fullName>
    </recommendedName>
</protein>
<dbReference type="InterPro" id="IPR025573">
    <property type="entry name" value="YwpF"/>
</dbReference>
<comment type="caution">
    <text evidence="1">The sequence shown here is derived from an EMBL/GenBank/DDBJ whole genome shotgun (WGS) entry which is preliminary data.</text>
</comment>
<dbReference type="RefSeq" id="WP_094943656.1">
    <property type="nucleotide sequence ID" value="NZ_NOKQ01000220.1"/>
</dbReference>
<name>A0A264W2C7_9BACL</name>
<dbReference type="OrthoDB" id="2427395at2"/>
<evidence type="ECO:0000313" key="2">
    <source>
        <dbReference type="Proteomes" id="UP000217065"/>
    </source>
</evidence>
<dbReference type="Proteomes" id="UP000217065">
    <property type="component" value="Unassembled WGS sequence"/>
</dbReference>
<evidence type="ECO:0000313" key="1">
    <source>
        <dbReference type="EMBL" id="OZS77723.1"/>
    </source>
</evidence>